<feature type="binding site" evidence="11">
    <location>
        <position position="555"/>
    </location>
    <ligand>
        <name>Zn(2+)</name>
        <dbReference type="ChEBI" id="CHEBI:29105"/>
    </ligand>
</feature>
<feature type="domain" description="SLC26A/SulP transporter" evidence="13">
    <location>
        <begin position="10"/>
        <end position="356"/>
    </location>
</feature>
<evidence type="ECO:0000256" key="8">
    <source>
        <dbReference type="ARBA" id="ARBA00023239"/>
    </source>
</evidence>
<feature type="binding site" evidence="11">
    <location>
        <position position="613"/>
    </location>
    <ligand>
        <name>Zn(2+)</name>
        <dbReference type="ChEBI" id="CHEBI:29105"/>
    </ligand>
</feature>
<gene>
    <name evidence="14" type="ORF">SAMN04489730_7620</name>
</gene>
<dbReference type="GO" id="GO:0004089">
    <property type="term" value="F:carbonate dehydratase activity"/>
    <property type="evidence" value="ECO:0007669"/>
    <property type="project" value="UniProtKB-EC"/>
</dbReference>
<proteinExistence type="inferred from homology"/>
<keyword evidence="8" id="KW-0456">Lyase</keyword>
<keyword evidence="11" id="KW-0479">Metal-binding</keyword>
<evidence type="ECO:0000256" key="4">
    <source>
        <dbReference type="ARBA" id="ARBA00022692"/>
    </source>
</evidence>
<feature type="binding site" evidence="11">
    <location>
        <position position="616"/>
    </location>
    <ligand>
        <name>Zn(2+)</name>
        <dbReference type="ChEBI" id="CHEBI:29105"/>
    </ligand>
</feature>
<dbReference type="Pfam" id="PF00484">
    <property type="entry name" value="Pro_CA"/>
    <property type="match status" value="1"/>
</dbReference>
<accession>A0A1K1T1Z2</accession>
<evidence type="ECO:0000256" key="3">
    <source>
        <dbReference type="ARBA" id="ARBA00012925"/>
    </source>
</evidence>
<feature type="transmembrane region" description="Helical" evidence="12">
    <location>
        <begin position="157"/>
        <end position="177"/>
    </location>
</feature>
<feature type="transmembrane region" description="Helical" evidence="12">
    <location>
        <begin position="364"/>
        <end position="393"/>
    </location>
</feature>
<dbReference type="InterPro" id="IPR015892">
    <property type="entry name" value="Carbonic_anhydrase_CS"/>
</dbReference>
<feature type="transmembrane region" description="Helical" evidence="12">
    <location>
        <begin position="41"/>
        <end position="61"/>
    </location>
</feature>
<dbReference type="SUPFAM" id="SSF53056">
    <property type="entry name" value="beta-carbonic anhydrase, cab"/>
    <property type="match status" value="1"/>
</dbReference>
<dbReference type="OrthoDB" id="9771198at2"/>
<evidence type="ECO:0000256" key="11">
    <source>
        <dbReference type="PIRSR" id="PIRSR601765-1"/>
    </source>
</evidence>
<evidence type="ECO:0000256" key="10">
    <source>
        <dbReference type="ARBA" id="ARBA00048348"/>
    </source>
</evidence>
<keyword evidence="5 11" id="KW-0862">Zinc</keyword>
<evidence type="ECO:0000256" key="6">
    <source>
        <dbReference type="ARBA" id="ARBA00022989"/>
    </source>
</evidence>
<name>A0A1K1T1Z2_9PSEU</name>
<dbReference type="GO" id="GO:0055085">
    <property type="term" value="P:transmembrane transport"/>
    <property type="evidence" value="ECO:0007669"/>
    <property type="project" value="InterPro"/>
</dbReference>
<dbReference type="GO" id="GO:0015976">
    <property type="term" value="P:carbon utilization"/>
    <property type="evidence" value="ECO:0007669"/>
    <property type="project" value="InterPro"/>
</dbReference>
<dbReference type="InterPro" id="IPR036874">
    <property type="entry name" value="Carbonic_anhydrase_sf"/>
</dbReference>
<evidence type="ECO:0000313" key="14">
    <source>
        <dbReference type="EMBL" id="SFW90595.1"/>
    </source>
</evidence>
<feature type="transmembrane region" description="Helical" evidence="12">
    <location>
        <begin position="14"/>
        <end position="34"/>
    </location>
</feature>
<dbReference type="GO" id="GO:0016020">
    <property type="term" value="C:membrane"/>
    <property type="evidence" value="ECO:0007669"/>
    <property type="project" value="UniProtKB-SubCell"/>
</dbReference>
<dbReference type="EMBL" id="FPJG01000006">
    <property type="protein sequence ID" value="SFW90595.1"/>
    <property type="molecule type" value="Genomic_DNA"/>
</dbReference>
<evidence type="ECO:0000256" key="1">
    <source>
        <dbReference type="ARBA" id="ARBA00004141"/>
    </source>
</evidence>
<organism evidence="14 15">
    <name type="scientific">Amycolatopsis australiensis</name>
    <dbReference type="NCBI Taxonomy" id="546364"/>
    <lineage>
        <taxon>Bacteria</taxon>
        <taxon>Bacillati</taxon>
        <taxon>Actinomycetota</taxon>
        <taxon>Actinomycetes</taxon>
        <taxon>Pseudonocardiales</taxon>
        <taxon>Pseudonocardiaceae</taxon>
        <taxon>Amycolatopsis</taxon>
    </lineage>
</organism>
<comment type="function">
    <text evidence="9">Catalyzes the reversible hydration of carbon dioxide to form bicarbonate.</text>
</comment>
<dbReference type="EC" id="4.2.1.1" evidence="3"/>
<comment type="similarity">
    <text evidence="2">Belongs to the beta-class carbonic anhydrase family.</text>
</comment>
<dbReference type="Gene3D" id="3.40.1050.10">
    <property type="entry name" value="Carbonic anhydrase"/>
    <property type="match status" value="1"/>
</dbReference>
<dbReference type="STRING" id="546364.SAMN04489730_7620"/>
<evidence type="ECO:0000256" key="7">
    <source>
        <dbReference type="ARBA" id="ARBA00023136"/>
    </source>
</evidence>
<keyword evidence="4 12" id="KW-0812">Transmembrane</keyword>
<feature type="transmembrane region" description="Helical" evidence="12">
    <location>
        <begin position="189"/>
        <end position="211"/>
    </location>
</feature>
<reference evidence="15" key="1">
    <citation type="submission" date="2016-11" db="EMBL/GenBank/DDBJ databases">
        <authorList>
            <person name="Varghese N."/>
            <person name="Submissions S."/>
        </authorList>
    </citation>
    <scope>NUCLEOTIDE SEQUENCE [LARGE SCALE GENOMIC DNA]</scope>
    <source>
        <strain evidence="15">DSM 44671</strain>
    </source>
</reference>
<sequence>MAIMRPLAVLRHDLPASLVVFLVAVPLSLGIALASGAPVAAGLVAAVVGGVVAGALGGSALQVSGPAAGLTVVMAETIDTFGWAVTCAITVAAGALQILLGLSRIARAALAISPAIVHGMLAGIGVTIVLGQLHVILGGKAQSSAVENVAELPGQIVAHHDSAALVGLLTIAILLVWPKLPEAVRRVPGPLAAIAVATVLSVVTGMTLPRVELPGDLLNLHLVPQLPNGGWAGFALAVVTIALIASVESLLSAVAVDRMHTGPRARLDRELAGQGAANMVSGALGGLPVTGVIVRSSTNVAAGAKSRASAVLHGVWVLLFVVLLAGLIESIPLAALAGLLVHVGAKLVDPGHMKTVLAHGDLPVYLLTLGGVVVFDLLTGVLAGIGLALVLMLRRTLWSGIHVEREGDAWRVVVEGVLTFLSVPRLAKVLGTIPGGVAVRLELVVDYLDHAAFESLHTWQQAHERAGGTVDVDEVGHPWFGEGKAGRPTRSRLAARRAVPRWLAPWSAWQAVEGIPAQQTRRGATEFHRRAAPLLRDTLSGLADGQRPRTLFITCGDSRIVPNLITTSGPGDLFTIRNIGNLVPPGQADPSMNASIEYAVGVLGVEEIVVCGHSGCGAMAALAEGPPPGPLEIWLRHAEPSAHRPGPATLDGTVPDRDGDRLALHNVLQQLEHLRGYPSVTAAEDAGKLQLTGMYFAVGTAQVYLFDAAARTFRPAGAPVAVPGA</sequence>
<feature type="transmembrane region" description="Helical" evidence="12">
    <location>
        <begin position="315"/>
        <end position="344"/>
    </location>
</feature>
<feature type="transmembrane region" description="Helical" evidence="12">
    <location>
        <begin position="231"/>
        <end position="256"/>
    </location>
</feature>
<comment type="catalytic activity">
    <reaction evidence="10">
        <text>hydrogencarbonate + H(+) = CO2 + H2O</text>
        <dbReference type="Rhea" id="RHEA:10748"/>
        <dbReference type="ChEBI" id="CHEBI:15377"/>
        <dbReference type="ChEBI" id="CHEBI:15378"/>
        <dbReference type="ChEBI" id="CHEBI:16526"/>
        <dbReference type="ChEBI" id="CHEBI:17544"/>
        <dbReference type="EC" id="4.2.1.1"/>
    </reaction>
</comment>
<evidence type="ECO:0000259" key="13">
    <source>
        <dbReference type="Pfam" id="PF00916"/>
    </source>
</evidence>
<evidence type="ECO:0000256" key="9">
    <source>
        <dbReference type="ARBA" id="ARBA00024993"/>
    </source>
</evidence>
<dbReference type="InterPro" id="IPR001765">
    <property type="entry name" value="Carbonic_anhydrase"/>
</dbReference>
<dbReference type="InterPro" id="IPR011547">
    <property type="entry name" value="SLC26A/SulP_dom"/>
</dbReference>
<protein>
    <recommendedName>
        <fullName evidence="3">carbonic anhydrase</fullName>
        <ecNumber evidence="3">4.2.1.1</ecNumber>
    </recommendedName>
</protein>
<keyword evidence="7 12" id="KW-0472">Membrane</keyword>
<feature type="transmembrane region" description="Helical" evidence="12">
    <location>
        <begin position="81"/>
        <end position="103"/>
    </location>
</feature>
<comment type="cofactor">
    <cofactor evidence="11">
        <name>Zn(2+)</name>
        <dbReference type="ChEBI" id="CHEBI:29105"/>
    </cofactor>
    <text evidence="11">Binds 1 zinc ion per subunit.</text>
</comment>
<dbReference type="RefSeq" id="WP_072480767.1">
    <property type="nucleotide sequence ID" value="NZ_FPJG01000006.1"/>
</dbReference>
<dbReference type="PANTHER" id="PTHR11814">
    <property type="entry name" value="SULFATE TRANSPORTER"/>
    <property type="match status" value="1"/>
</dbReference>
<evidence type="ECO:0000256" key="2">
    <source>
        <dbReference type="ARBA" id="ARBA00006217"/>
    </source>
</evidence>
<dbReference type="AlphaFoldDB" id="A0A1K1T1Z2"/>
<evidence type="ECO:0000313" key="15">
    <source>
        <dbReference type="Proteomes" id="UP000182740"/>
    </source>
</evidence>
<evidence type="ECO:0000256" key="5">
    <source>
        <dbReference type="ARBA" id="ARBA00022833"/>
    </source>
</evidence>
<keyword evidence="15" id="KW-1185">Reference proteome</keyword>
<feature type="binding site" evidence="11">
    <location>
        <position position="557"/>
    </location>
    <ligand>
        <name>Zn(2+)</name>
        <dbReference type="ChEBI" id="CHEBI:29105"/>
    </ligand>
</feature>
<dbReference type="GO" id="GO:0008270">
    <property type="term" value="F:zinc ion binding"/>
    <property type="evidence" value="ECO:0007669"/>
    <property type="project" value="InterPro"/>
</dbReference>
<keyword evidence="6 12" id="KW-1133">Transmembrane helix</keyword>
<dbReference type="SMART" id="SM00947">
    <property type="entry name" value="Pro_CA"/>
    <property type="match status" value="1"/>
</dbReference>
<dbReference type="PROSITE" id="PS00705">
    <property type="entry name" value="PROK_CO2_ANHYDRASE_2"/>
    <property type="match status" value="1"/>
</dbReference>
<feature type="transmembrane region" description="Helical" evidence="12">
    <location>
        <begin position="115"/>
        <end position="137"/>
    </location>
</feature>
<dbReference type="Proteomes" id="UP000182740">
    <property type="component" value="Unassembled WGS sequence"/>
</dbReference>
<comment type="subcellular location">
    <subcellularLocation>
        <location evidence="1">Membrane</location>
        <topology evidence="1">Multi-pass membrane protein</topology>
    </subcellularLocation>
</comment>
<evidence type="ECO:0000256" key="12">
    <source>
        <dbReference type="SAM" id="Phobius"/>
    </source>
</evidence>
<dbReference type="InterPro" id="IPR001902">
    <property type="entry name" value="SLC26A/SulP_fam"/>
</dbReference>
<dbReference type="Pfam" id="PF00916">
    <property type="entry name" value="Sulfate_transp"/>
    <property type="match status" value="1"/>
</dbReference>